<dbReference type="Proteomes" id="UP001141950">
    <property type="component" value="Unassembled WGS sequence"/>
</dbReference>
<dbReference type="GO" id="GO:0003677">
    <property type="term" value="F:DNA binding"/>
    <property type="evidence" value="ECO:0007669"/>
    <property type="project" value="InterPro"/>
</dbReference>
<dbReference type="RefSeq" id="WP_257447587.1">
    <property type="nucleotide sequence ID" value="NZ_JANIPJ010000011.1"/>
</dbReference>
<proteinExistence type="predicted"/>
<dbReference type="InterPro" id="IPR001387">
    <property type="entry name" value="Cro/C1-type_HTH"/>
</dbReference>
<dbReference type="EMBL" id="JANIPJ010000011">
    <property type="protein sequence ID" value="MCR2805328.1"/>
    <property type="molecule type" value="Genomic_DNA"/>
</dbReference>
<dbReference type="InterPro" id="IPR010982">
    <property type="entry name" value="Lambda_DNA-bd_dom_sf"/>
</dbReference>
<sequence>MNGETVRAIRVYKEMTQPELAALLKVSTSTIAAVENGHRVVSDNLRIRIAQTFGAGQDIMEAIARAKESEKLAL</sequence>
<keyword evidence="3" id="KW-1185">Reference proteome</keyword>
<protein>
    <submittedName>
        <fullName evidence="2">Helix-turn-helix domain-containing protein</fullName>
    </submittedName>
</protein>
<gene>
    <name evidence="2" type="ORF">NQZ67_15685</name>
</gene>
<dbReference type="AlphaFoldDB" id="A0A9X2SB58"/>
<reference evidence="2" key="1">
    <citation type="submission" date="2022-08" db="EMBL/GenBank/DDBJ databases">
        <title>The genomic sequence of strain Paenibacillus sp. SCIV0701.</title>
        <authorList>
            <person name="Zhao H."/>
        </authorList>
    </citation>
    <scope>NUCLEOTIDE SEQUENCE</scope>
    <source>
        <strain evidence="2">SCIV0701</strain>
    </source>
</reference>
<dbReference type="CDD" id="cd00093">
    <property type="entry name" value="HTH_XRE"/>
    <property type="match status" value="1"/>
</dbReference>
<evidence type="ECO:0000313" key="2">
    <source>
        <dbReference type="EMBL" id="MCR2805328.1"/>
    </source>
</evidence>
<organism evidence="2 3">
    <name type="scientific">Paenibacillus soyae</name>
    <dbReference type="NCBI Taxonomy" id="2969249"/>
    <lineage>
        <taxon>Bacteria</taxon>
        <taxon>Bacillati</taxon>
        <taxon>Bacillota</taxon>
        <taxon>Bacilli</taxon>
        <taxon>Bacillales</taxon>
        <taxon>Paenibacillaceae</taxon>
        <taxon>Paenibacillus</taxon>
    </lineage>
</organism>
<evidence type="ECO:0000313" key="3">
    <source>
        <dbReference type="Proteomes" id="UP001141950"/>
    </source>
</evidence>
<comment type="caution">
    <text evidence="2">The sequence shown here is derived from an EMBL/GenBank/DDBJ whole genome shotgun (WGS) entry which is preliminary data.</text>
</comment>
<name>A0A9X2SB58_9BACL</name>
<accession>A0A9X2SB58</accession>
<dbReference type="SUPFAM" id="SSF47413">
    <property type="entry name" value="lambda repressor-like DNA-binding domains"/>
    <property type="match status" value="1"/>
</dbReference>
<dbReference type="Pfam" id="PF13560">
    <property type="entry name" value="HTH_31"/>
    <property type="match status" value="1"/>
</dbReference>
<dbReference type="Gene3D" id="1.10.260.40">
    <property type="entry name" value="lambda repressor-like DNA-binding domains"/>
    <property type="match status" value="1"/>
</dbReference>
<dbReference type="PROSITE" id="PS50943">
    <property type="entry name" value="HTH_CROC1"/>
    <property type="match status" value="1"/>
</dbReference>
<dbReference type="SMART" id="SM00530">
    <property type="entry name" value="HTH_XRE"/>
    <property type="match status" value="1"/>
</dbReference>
<feature type="domain" description="HTH cro/C1-type" evidence="1">
    <location>
        <begin position="6"/>
        <end position="59"/>
    </location>
</feature>
<evidence type="ECO:0000259" key="1">
    <source>
        <dbReference type="PROSITE" id="PS50943"/>
    </source>
</evidence>